<proteinExistence type="predicted"/>
<reference evidence="1" key="1">
    <citation type="submission" date="2024-06" db="EMBL/GenBank/DDBJ databases">
        <authorList>
            <person name="Hatch R.X."/>
            <person name="Arellano O.M."/>
            <person name="Sasaoka A.N."/>
            <person name="Stewart A.S."/>
            <person name="Velarde E.T."/>
            <person name="Garcia Costas A.M."/>
            <person name="Furlong K.P."/>
            <person name="Rudner A.D."/>
            <person name="Beyer A.R."/>
            <person name="Chong R.A."/>
            <person name="Edgington N.P."/>
            <person name="Freise A.C."/>
            <person name="Gibb B.P."/>
            <person name="Klyczek K.K."/>
            <person name="Swerdlow S.J."/>
            <person name="Garlena R.A."/>
            <person name="Russell D.A."/>
            <person name="Jacobs-Sera D."/>
            <person name="Hatfull G.F."/>
        </authorList>
    </citation>
    <scope>NUCLEOTIDE SEQUENCE</scope>
</reference>
<dbReference type="EMBL" id="OP434455">
    <property type="protein sequence ID" value="UYL87671.1"/>
    <property type="molecule type" value="Genomic_DNA"/>
</dbReference>
<sequence length="53" mass="5748">MPEMPTCTCISVPVGLGLRVVKLFDPFCQMEPHKKRGTFTGPEPIYPKAAGNG</sequence>
<name>A0A9X9P660_9CAUD</name>
<evidence type="ECO:0000313" key="1">
    <source>
        <dbReference type="EMBL" id="UYL87671.1"/>
    </source>
</evidence>
<organism evidence="1 2">
    <name type="scientific">Arthrobacter phage VResidence</name>
    <dbReference type="NCBI Taxonomy" id="2927294"/>
    <lineage>
        <taxon>Viruses</taxon>
        <taxon>Duplodnaviria</taxon>
        <taxon>Heunggongvirae</taxon>
        <taxon>Uroviricota</taxon>
        <taxon>Caudoviricetes</taxon>
        <taxon>Casidaviridae</taxon>
        <taxon>Manhattanvirus</taxon>
        <taxon>Manhattanvirus vresidence</taxon>
    </lineage>
</organism>
<gene>
    <name evidence="1" type="primary">67</name>
    <name evidence="1" type="ORF">SEA_VRESIDENCE_67</name>
</gene>
<evidence type="ECO:0000313" key="2">
    <source>
        <dbReference type="Proteomes" id="UP001164923"/>
    </source>
</evidence>
<protein>
    <submittedName>
        <fullName evidence="1">Uncharacterized protein</fullName>
    </submittedName>
</protein>
<dbReference type="Proteomes" id="UP001164923">
    <property type="component" value="Segment"/>
</dbReference>
<keyword evidence="2" id="KW-1185">Reference proteome</keyword>
<accession>A0A9X9P660</accession>